<protein>
    <submittedName>
        <fullName evidence="1">Uncharacterized protein</fullName>
    </submittedName>
</protein>
<dbReference type="Proteomes" id="UP000000763">
    <property type="component" value="Chromosome 2"/>
</dbReference>
<sequence>MQHACLLVSQASRSPGNSIGTHAYPSDDMSIGFDVVCQSTATASETGSQEAMQIGVYAMDGPDGRCCSFRLPASAARIHERTATAQRLTGTARIVRAR</sequence>
<proteinExistence type="predicted"/>
<dbReference type="AlphaFoldDB" id="Q6K6B2"/>
<gene>
    <name evidence="1" type="primary">P0643F09.15</name>
</gene>
<reference evidence="2" key="1">
    <citation type="journal article" date="2005" name="Nature">
        <title>The map-based sequence of the rice genome.</title>
        <authorList>
            <consortium name="International rice genome sequencing project (IRGSP)"/>
            <person name="Matsumoto T."/>
            <person name="Wu J."/>
            <person name="Kanamori H."/>
            <person name="Katayose Y."/>
            <person name="Fujisawa M."/>
            <person name="Namiki N."/>
            <person name="Mizuno H."/>
            <person name="Yamamoto K."/>
            <person name="Antonio B.A."/>
            <person name="Baba T."/>
            <person name="Sakata K."/>
            <person name="Nagamura Y."/>
            <person name="Aoki H."/>
            <person name="Arikawa K."/>
            <person name="Arita K."/>
            <person name="Bito T."/>
            <person name="Chiden Y."/>
            <person name="Fujitsuka N."/>
            <person name="Fukunaka R."/>
            <person name="Hamada M."/>
            <person name="Harada C."/>
            <person name="Hayashi A."/>
            <person name="Hijishita S."/>
            <person name="Honda M."/>
            <person name="Hosokawa S."/>
            <person name="Ichikawa Y."/>
            <person name="Idonuma A."/>
            <person name="Iijima M."/>
            <person name="Ikeda M."/>
            <person name="Ikeno M."/>
            <person name="Ito K."/>
            <person name="Ito S."/>
            <person name="Ito T."/>
            <person name="Ito Y."/>
            <person name="Ito Y."/>
            <person name="Iwabuchi A."/>
            <person name="Kamiya K."/>
            <person name="Karasawa W."/>
            <person name="Kurita K."/>
            <person name="Katagiri S."/>
            <person name="Kikuta A."/>
            <person name="Kobayashi H."/>
            <person name="Kobayashi N."/>
            <person name="Machita K."/>
            <person name="Maehara T."/>
            <person name="Masukawa M."/>
            <person name="Mizubayashi T."/>
            <person name="Mukai Y."/>
            <person name="Nagasaki H."/>
            <person name="Nagata Y."/>
            <person name="Naito S."/>
            <person name="Nakashima M."/>
            <person name="Nakama Y."/>
            <person name="Nakamichi Y."/>
            <person name="Nakamura M."/>
            <person name="Meguro A."/>
            <person name="Negishi M."/>
            <person name="Ohta I."/>
            <person name="Ohta T."/>
            <person name="Okamoto M."/>
            <person name="Ono N."/>
            <person name="Saji S."/>
            <person name="Sakaguchi M."/>
            <person name="Sakai K."/>
            <person name="Shibata M."/>
            <person name="Shimokawa T."/>
            <person name="Song J."/>
            <person name="Takazaki Y."/>
            <person name="Terasawa K."/>
            <person name="Tsugane M."/>
            <person name="Tsuji K."/>
            <person name="Ueda S."/>
            <person name="Waki K."/>
            <person name="Yamagata H."/>
            <person name="Yamamoto M."/>
            <person name="Yamamoto S."/>
            <person name="Yamane H."/>
            <person name="Yoshiki S."/>
            <person name="Yoshihara R."/>
            <person name="Yukawa K."/>
            <person name="Zhong H."/>
            <person name="Yano M."/>
            <person name="Yuan Q."/>
            <person name="Ouyang S."/>
            <person name="Liu J."/>
            <person name="Jones K.M."/>
            <person name="Gansberger K."/>
            <person name="Moffat K."/>
            <person name="Hill J."/>
            <person name="Bera J."/>
            <person name="Fadrosh D."/>
            <person name="Jin S."/>
            <person name="Johri S."/>
            <person name="Kim M."/>
            <person name="Overton L."/>
            <person name="Reardon M."/>
            <person name="Tsitrin T."/>
            <person name="Vuong H."/>
            <person name="Weaver B."/>
            <person name="Ciecko A."/>
            <person name="Tallon L."/>
            <person name="Jackson J."/>
            <person name="Pai G."/>
            <person name="Aken S.V."/>
            <person name="Utterback T."/>
            <person name="Reidmuller S."/>
            <person name="Feldblyum T."/>
            <person name="Hsiao J."/>
            <person name="Zismann V."/>
            <person name="Iobst S."/>
            <person name="de Vazeille A.R."/>
            <person name="Buell C.R."/>
            <person name="Ying K."/>
            <person name="Li Y."/>
            <person name="Lu T."/>
            <person name="Huang Y."/>
            <person name="Zhao Q."/>
            <person name="Feng Q."/>
            <person name="Zhang L."/>
            <person name="Zhu J."/>
            <person name="Weng Q."/>
            <person name="Mu J."/>
            <person name="Lu Y."/>
            <person name="Fan D."/>
            <person name="Liu Y."/>
            <person name="Guan J."/>
            <person name="Zhang Y."/>
            <person name="Yu S."/>
            <person name="Liu X."/>
            <person name="Zhang Y."/>
            <person name="Hong G."/>
            <person name="Han B."/>
            <person name="Choisne N."/>
            <person name="Demange N."/>
            <person name="Orjeda G."/>
            <person name="Samain S."/>
            <person name="Cattolico L."/>
            <person name="Pelletier E."/>
            <person name="Couloux A."/>
            <person name="Segurens B."/>
            <person name="Wincker P."/>
            <person name="D'Hont A."/>
            <person name="Scarpelli C."/>
            <person name="Weissenbach J."/>
            <person name="Salanoubat M."/>
            <person name="Quetier F."/>
            <person name="Yu Y."/>
            <person name="Kim H.R."/>
            <person name="Rambo T."/>
            <person name="Currie J."/>
            <person name="Collura K."/>
            <person name="Luo M."/>
            <person name="Yang T."/>
            <person name="Ammiraju J.S.S."/>
            <person name="Engler F."/>
            <person name="Soderlund C."/>
            <person name="Wing R.A."/>
            <person name="Palmer L.E."/>
            <person name="de la Bastide M."/>
            <person name="Spiegel L."/>
            <person name="Nascimento L."/>
            <person name="Zutavern T."/>
            <person name="O'Shaughnessy A."/>
            <person name="Dike S."/>
            <person name="Dedhia N."/>
            <person name="Preston R."/>
            <person name="Balija V."/>
            <person name="McCombie W.R."/>
            <person name="Chow T."/>
            <person name="Chen H."/>
            <person name="Chung M."/>
            <person name="Chen C."/>
            <person name="Shaw J."/>
            <person name="Wu H."/>
            <person name="Hsiao K."/>
            <person name="Chao Y."/>
            <person name="Chu M."/>
            <person name="Cheng C."/>
            <person name="Hour A."/>
            <person name="Lee P."/>
            <person name="Lin S."/>
            <person name="Lin Y."/>
            <person name="Liou J."/>
            <person name="Liu S."/>
            <person name="Hsing Y."/>
            <person name="Raghuvanshi S."/>
            <person name="Mohanty A."/>
            <person name="Bharti A.K."/>
            <person name="Gaur A."/>
            <person name="Gupta V."/>
            <person name="Kumar D."/>
            <person name="Ravi V."/>
            <person name="Vij S."/>
            <person name="Kapur A."/>
            <person name="Khurana P."/>
            <person name="Khurana P."/>
            <person name="Khurana J.P."/>
            <person name="Tyagi A.K."/>
            <person name="Gaikwad K."/>
            <person name="Singh A."/>
            <person name="Dalal V."/>
            <person name="Srivastava S."/>
            <person name="Dixit A."/>
            <person name="Pal A.K."/>
            <person name="Ghazi I.A."/>
            <person name="Yadav M."/>
            <person name="Pandit A."/>
            <person name="Bhargava A."/>
            <person name="Sureshbabu K."/>
            <person name="Batra K."/>
            <person name="Sharma T.R."/>
            <person name="Mohapatra T."/>
            <person name="Singh N.K."/>
            <person name="Messing J."/>
            <person name="Nelson A.B."/>
            <person name="Fuks G."/>
            <person name="Kavchok S."/>
            <person name="Keizer G."/>
            <person name="Linton E."/>
            <person name="Llaca V."/>
            <person name="Song R."/>
            <person name="Tanyolac B."/>
            <person name="Young S."/>
            <person name="Ho-Il K."/>
            <person name="Hahn J.H."/>
            <person name="Sangsakoo G."/>
            <person name="Vanavichit A."/>
            <person name="de Mattos Luiz.A.T."/>
            <person name="Zimmer P.D."/>
            <person name="Malone G."/>
            <person name="Dellagostin O."/>
            <person name="de Oliveira A.C."/>
            <person name="Bevan M."/>
            <person name="Bancroft I."/>
            <person name="Minx P."/>
            <person name="Cordum H."/>
            <person name="Wilson R."/>
            <person name="Cheng Z."/>
            <person name="Jin W."/>
            <person name="Jiang J."/>
            <person name="Leong S.A."/>
            <person name="Iwama H."/>
            <person name="Gojobori T."/>
            <person name="Itoh T."/>
            <person name="Niimura Y."/>
            <person name="Fujii Y."/>
            <person name="Habara T."/>
            <person name="Sakai H."/>
            <person name="Sato Y."/>
            <person name="Wilson G."/>
            <person name="Kumar K."/>
            <person name="McCouch S."/>
            <person name="Juretic N."/>
            <person name="Hoen D."/>
            <person name="Wright S."/>
            <person name="Bruskiewich R."/>
            <person name="Bureau T."/>
            <person name="Miyao A."/>
            <person name="Hirochika H."/>
            <person name="Nishikawa T."/>
            <person name="Kadowaki K."/>
            <person name="Sugiura M."/>
            <person name="Burr B."/>
            <person name="Sasaki T."/>
        </authorList>
    </citation>
    <scope>NUCLEOTIDE SEQUENCE [LARGE SCALE GENOMIC DNA]</scope>
    <source>
        <strain evidence="2">cv. Nipponbare</strain>
    </source>
</reference>
<accession>Q6K6B2</accession>
<evidence type="ECO:0000313" key="1">
    <source>
        <dbReference type="EMBL" id="BAD22008.1"/>
    </source>
</evidence>
<dbReference type="EMBL" id="AP005111">
    <property type="protein sequence ID" value="BAD22008.1"/>
    <property type="molecule type" value="Genomic_DNA"/>
</dbReference>
<reference evidence="2" key="2">
    <citation type="journal article" date="2008" name="Nucleic Acids Res.">
        <title>The rice annotation project database (RAP-DB): 2008 update.</title>
        <authorList>
            <consortium name="The rice annotation project (RAP)"/>
        </authorList>
    </citation>
    <scope>GENOME REANNOTATION</scope>
    <source>
        <strain evidence="2">cv. Nipponbare</strain>
    </source>
</reference>
<name>Q6K6B2_ORYSJ</name>
<organism evidence="1 2">
    <name type="scientific">Oryza sativa subsp. japonica</name>
    <name type="common">Rice</name>
    <dbReference type="NCBI Taxonomy" id="39947"/>
    <lineage>
        <taxon>Eukaryota</taxon>
        <taxon>Viridiplantae</taxon>
        <taxon>Streptophyta</taxon>
        <taxon>Embryophyta</taxon>
        <taxon>Tracheophyta</taxon>
        <taxon>Spermatophyta</taxon>
        <taxon>Magnoliopsida</taxon>
        <taxon>Liliopsida</taxon>
        <taxon>Poales</taxon>
        <taxon>Poaceae</taxon>
        <taxon>BOP clade</taxon>
        <taxon>Oryzoideae</taxon>
        <taxon>Oryzeae</taxon>
        <taxon>Oryzinae</taxon>
        <taxon>Oryza</taxon>
        <taxon>Oryza sativa</taxon>
    </lineage>
</organism>
<evidence type="ECO:0000313" key="2">
    <source>
        <dbReference type="Proteomes" id="UP000000763"/>
    </source>
</evidence>